<feature type="domain" description="Histidine kinase" evidence="7">
    <location>
        <begin position="276"/>
        <end position="498"/>
    </location>
</feature>
<reference evidence="10" key="1">
    <citation type="journal article" date="2015" name="PeerJ">
        <title>First genomic representation of candidate bacterial phylum KSB3 points to enhanced environmental sensing as a trigger of wastewater bulking.</title>
        <authorList>
            <person name="Sekiguchi Y."/>
            <person name="Ohashi A."/>
            <person name="Parks D.H."/>
            <person name="Yamauchi T."/>
            <person name="Tyson G.W."/>
            <person name="Hugenholtz P."/>
        </authorList>
    </citation>
    <scope>NUCLEOTIDE SEQUENCE [LARGE SCALE GENOMIC DNA]</scope>
</reference>
<dbReference type="InterPro" id="IPR005467">
    <property type="entry name" value="His_kinase_dom"/>
</dbReference>
<dbReference type="SUPFAM" id="SSF55785">
    <property type="entry name" value="PYP-like sensor domain (PAS domain)"/>
    <property type="match status" value="1"/>
</dbReference>
<name>A0A081C771_VECG1</name>
<accession>A0A081C771</accession>
<keyword evidence="3 6" id="KW-0597">Phosphoprotein</keyword>
<dbReference type="InterPro" id="IPR036890">
    <property type="entry name" value="HATPase_C_sf"/>
</dbReference>
<evidence type="ECO:0000256" key="2">
    <source>
        <dbReference type="ARBA" id="ARBA00012438"/>
    </source>
</evidence>
<dbReference type="PROSITE" id="PS50112">
    <property type="entry name" value="PAS"/>
    <property type="match status" value="1"/>
</dbReference>
<dbReference type="Gene3D" id="1.10.287.130">
    <property type="match status" value="1"/>
</dbReference>
<feature type="modified residue" description="4-aspartylphosphate" evidence="6">
    <location>
        <position position="62"/>
    </location>
</feature>
<dbReference type="eggNOG" id="COG5002">
    <property type="taxonomic scope" value="Bacteria"/>
</dbReference>
<feature type="domain" description="Response regulatory" evidence="8">
    <location>
        <begin position="5"/>
        <end position="128"/>
    </location>
</feature>
<keyword evidence="5" id="KW-0418">Kinase</keyword>
<evidence type="ECO:0000259" key="7">
    <source>
        <dbReference type="PROSITE" id="PS50109"/>
    </source>
</evidence>
<dbReference type="CDD" id="cd16922">
    <property type="entry name" value="HATPase_EvgS-ArcB-TorS-like"/>
    <property type="match status" value="1"/>
</dbReference>
<dbReference type="Pfam" id="PF02518">
    <property type="entry name" value="HATPase_c"/>
    <property type="match status" value="1"/>
</dbReference>
<dbReference type="InterPro" id="IPR000014">
    <property type="entry name" value="PAS"/>
</dbReference>
<dbReference type="SUPFAM" id="SSF52172">
    <property type="entry name" value="CheY-like"/>
    <property type="match status" value="1"/>
</dbReference>
<dbReference type="SUPFAM" id="SSF55874">
    <property type="entry name" value="ATPase domain of HSP90 chaperone/DNA topoisomerase II/histidine kinase"/>
    <property type="match status" value="1"/>
</dbReference>
<dbReference type="STRING" id="1499967.U27_00323"/>
<evidence type="ECO:0000259" key="9">
    <source>
        <dbReference type="PROSITE" id="PS50112"/>
    </source>
</evidence>
<evidence type="ECO:0000256" key="5">
    <source>
        <dbReference type="ARBA" id="ARBA00022777"/>
    </source>
</evidence>
<dbReference type="CDD" id="cd00130">
    <property type="entry name" value="PAS"/>
    <property type="match status" value="1"/>
</dbReference>
<proteinExistence type="predicted"/>
<dbReference type="GO" id="GO:0000155">
    <property type="term" value="F:phosphorelay sensor kinase activity"/>
    <property type="evidence" value="ECO:0007669"/>
    <property type="project" value="InterPro"/>
</dbReference>
<evidence type="ECO:0000259" key="8">
    <source>
        <dbReference type="PROSITE" id="PS50110"/>
    </source>
</evidence>
<protein>
    <recommendedName>
        <fullName evidence="2">histidine kinase</fullName>
        <ecNumber evidence="2">2.7.13.3</ecNumber>
    </recommendedName>
</protein>
<dbReference type="SMART" id="SM00448">
    <property type="entry name" value="REC"/>
    <property type="match status" value="1"/>
</dbReference>
<evidence type="ECO:0000313" key="11">
    <source>
        <dbReference type="Proteomes" id="UP000030661"/>
    </source>
</evidence>
<dbReference type="Pfam" id="PF00512">
    <property type="entry name" value="HisKA"/>
    <property type="match status" value="1"/>
</dbReference>
<dbReference type="CDD" id="cd00082">
    <property type="entry name" value="HisKA"/>
    <property type="match status" value="1"/>
</dbReference>
<dbReference type="PRINTS" id="PR00344">
    <property type="entry name" value="BCTRLSENSOR"/>
</dbReference>
<dbReference type="EMBL" id="DF820473">
    <property type="protein sequence ID" value="GAK60426.1"/>
    <property type="molecule type" value="Genomic_DNA"/>
</dbReference>
<dbReference type="InterPro" id="IPR001789">
    <property type="entry name" value="Sig_transdc_resp-reg_receiver"/>
</dbReference>
<dbReference type="Gene3D" id="3.30.450.20">
    <property type="entry name" value="PAS domain"/>
    <property type="match status" value="1"/>
</dbReference>
<dbReference type="FunFam" id="3.30.565.10:FF:000010">
    <property type="entry name" value="Sensor histidine kinase RcsC"/>
    <property type="match status" value="1"/>
</dbReference>
<dbReference type="InterPro" id="IPR003661">
    <property type="entry name" value="HisK_dim/P_dom"/>
</dbReference>
<dbReference type="GO" id="GO:0005886">
    <property type="term" value="C:plasma membrane"/>
    <property type="evidence" value="ECO:0007669"/>
    <property type="project" value="TreeGrafter"/>
</dbReference>
<dbReference type="Proteomes" id="UP000030661">
    <property type="component" value="Unassembled WGS sequence"/>
</dbReference>
<dbReference type="InterPro" id="IPR011006">
    <property type="entry name" value="CheY-like_superfamily"/>
</dbReference>
<dbReference type="GO" id="GO:0006355">
    <property type="term" value="P:regulation of DNA-templated transcription"/>
    <property type="evidence" value="ECO:0007669"/>
    <property type="project" value="InterPro"/>
</dbReference>
<dbReference type="Gene3D" id="3.40.50.2300">
    <property type="match status" value="1"/>
</dbReference>
<dbReference type="Pfam" id="PF00989">
    <property type="entry name" value="PAS"/>
    <property type="match status" value="1"/>
</dbReference>
<dbReference type="EC" id="2.7.13.3" evidence="2"/>
<dbReference type="InterPro" id="IPR004358">
    <property type="entry name" value="Sig_transdc_His_kin-like_C"/>
</dbReference>
<dbReference type="PROSITE" id="PS50110">
    <property type="entry name" value="RESPONSE_REGULATORY"/>
    <property type="match status" value="1"/>
</dbReference>
<evidence type="ECO:0000256" key="4">
    <source>
        <dbReference type="ARBA" id="ARBA00022679"/>
    </source>
</evidence>
<evidence type="ECO:0000313" key="10">
    <source>
        <dbReference type="EMBL" id="GAK60426.1"/>
    </source>
</evidence>
<dbReference type="PANTHER" id="PTHR43047">
    <property type="entry name" value="TWO-COMPONENT HISTIDINE PROTEIN KINASE"/>
    <property type="match status" value="1"/>
</dbReference>
<evidence type="ECO:0000256" key="1">
    <source>
        <dbReference type="ARBA" id="ARBA00000085"/>
    </source>
</evidence>
<dbReference type="SMART" id="SM00388">
    <property type="entry name" value="HisKA"/>
    <property type="match status" value="1"/>
</dbReference>
<dbReference type="InterPro" id="IPR013767">
    <property type="entry name" value="PAS_fold"/>
</dbReference>
<dbReference type="InterPro" id="IPR003594">
    <property type="entry name" value="HATPase_dom"/>
</dbReference>
<gene>
    <name evidence="10" type="ORF">U27_00323</name>
</gene>
<dbReference type="Pfam" id="PF00072">
    <property type="entry name" value="Response_reg"/>
    <property type="match status" value="1"/>
</dbReference>
<dbReference type="PROSITE" id="PS50109">
    <property type="entry name" value="HIS_KIN"/>
    <property type="match status" value="1"/>
</dbReference>
<feature type="domain" description="PAS" evidence="9">
    <location>
        <begin position="147"/>
        <end position="195"/>
    </location>
</feature>
<dbReference type="InterPro" id="IPR035965">
    <property type="entry name" value="PAS-like_dom_sf"/>
</dbReference>
<dbReference type="SMART" id="SM00091">
    <property type="entry name" value="PAS"/>
    <property type="match status" value="1"/>
</dbReference>
<comment type="catalytic activity">
    <reaction evidence="1">
        <text>ATP + protein L-histidine = ADP + protein N-phospho-L-histidine.</text>
        <dbReference type="EC" id="2.7.13.3"/>
    </reaction>
</comment>
<dbReference type="HOGENOM" id="CLU_000445_114_72_0"/>
<dbReference type="InterPro" id="IPR036097">
    <property type="entry name" value="HisK_dim/P_sf"/>
</dbReference>
<sequence>MQKGFIICVDDQPEVVGSLMTQLENAVGHLCEIEVAESALEALEVLKELKEQGEQIEIVITDEIMPGMQGSKLLEIVHQLDPNIMTAMLTGQAGFDDVVYAVNHAALNKCLKKPWEYQELKETVLDLLEKAELNRKYERLTQEVVTEKNKAEAIVQSITDGIIVVNDEDKISLVNQACLNLLGLSEKDLLGKRLLHVLDSRELALLFVEASQRTDEVISEEFVLKRGGENMDEVTVIAIAKTLRDKYQHQIGVVTVLRDVTQEKEISRMKANFLATISHELRTPLTSILSTYELLLQDSLGELTQEQREFINLSRQQGEYLSELIDNLIVLNRLEANQIDIAAAPMDLARIARDASSTAKISALAKGVTFHLNIEPQLPQIIADETQITHLIKNLLSNAVKFTESGEIRLKIGSDTLVNQKGIHITVIDTGIGIAAMYFEKIFEKFFQIDDSTTREFGGPGVGLAICRAIVQAHHGRIWVESEVAKGSTFHVLLPLNSEGVIA</sequence>
<dbReference type="SMART" id="SM00387">
    <property type="entry name" value="HATPase_c"/>
    <property type="match status" value="1"/>
</dbReference>
<evidence type="ECO:0000256" key="3">
    <source>
        <dbReference type="ARBA" id="ARBA00022553"/>
    </source>
</evidence>
<organism evidence="10">
    <name type="scientific">Vecturithrix granuli</name>
    <dbReference type="NCBI Taxonomy" id="1499967"/>
    <lineage>
        <taxon>Bacteria</taxon>
        <taxon>Candidatus Moduliflexota</taxon>
        <taxon>Candidatus Vecturitrichia</taxon>
        <taxon>Candidatus Vecturitrichales</taxon>
        <taxon>Candidatus Vecturitrichaceae</taxon>
        <taxon>Candidatus Vecturithrix</taxon>
    </lineage>
</organism>
<dbReference type="Gene3D" id="3.30.565.10">
    <property type="entry name" value="Histidine kinase-like ATPase, C-terminal domain"/>
    <property type="match status" value="1"/>
</dbReference>
<dbReference type="AlphaFoldDB" id="A0A081C771"/>
<dbReference type="SUPFAM" id="SSF47384">
    <property type="entry name" value="Homodimeric domain of signal transducing histidine kinase"/>
    <property type="match status" value="1"/>
</dbReference>
<evidence type="ECO:0000256" key="6">
    <source>
        <dbReference type="PROSITE-ProRule" id="PRU00169"/>
    </source>
</evidence>
<keyword evidence="11" id="KW-1185">Reference proteome</keyword>
<dbReference type="GO" id="GO:0009927">
    <property type="term" value="F:histidine phosphotransfer kinase activity"/>
    <property type="evidence" value="ECO:0007669"/>
    <property type="project" value="TreeGrafter"/>
</dbReference>
<dbReference type="NCBIfam" id="TIGR00229">
    <property type="entry name" value="sensory_box"/>
    <property type="match status" value="1"/>
</dbReference>
<keyword evidence="4" id="KW-0808">Transferase</keyword>
<dbReference type="PANTHER" id="PTHR43047:SF72">
    <property type="entry name" value="OSMOSENSING HISTIDINE PROTEIN KINASE SLN1"/>
    <property type="match status" value="1"/>
</dbReference>